<dbReference type="Proteomes" id="UP001299608">
    <property type="component" value="Unassembled WGS sequence"/>
</dbReference>
<dbReference type="AlphaFoldDB" id="A0AAW5C8K3"/>
<protein>
    <submittedName>
        <fullName evidence="1">Uncharacterized protein</fullName>
    </submittedName>
</protein>
<evidence type="ECO:0000313" key="2">
    <source>
        <dbReference type="EMBL" id="NSJ49972.1"/>
    </source>
</evidence>
<reference evidence="2 3" key="1">
    <citation type="journal article" date="2020" name="Cell Host Microbe">
        <title>Functional and Genomic Variation between Human-Derived Isolates of Lachnospiraceae Reveals Inter- and Intra-Species Diversity.</title>
        <authorList>
            <person name="Sorbara M.T."/>
            <person name="Littmann E.R."/>
            <person name="Fontana E."/>
            <person name="Moody T.U."/>
            <person name="Kohout C.E."/>
            <person name="Gjonbalaj M."/>
            <person name="Eaton V."/>
            <person name="Seok R."/>
            <person name="Leiner I.M."/>
            <person name="Pamer E.G."/>
        </authorList>
    </citation>
    <scope>NUCLEOTIDE SEQUENCE [LARGE SCALE GENOMIC DNA]</scope>
    <source>
        <strain evidence="2 3">MSK.1.17</strain>
    </source>
</reference>
<keyword evidence="3" id="KW-1185">Reference proteome</keyword>
<reference evidence="1" key="3">
    <citation type="submission" date="2022-01" db="EMBL/GenBank/DDBJ databases">
        <title>Collection of gut derived symbiotic bacterial strains cultured from healthy donors.</title>
        <authorList>
            <person name="Lin H."/>
            <person name="Kohout C."/>
            <person name="Waligurski E."/>
            <person name="Pamer E.G."/>
        </authorList>
    </citation>
    <scope>NUCLEOTIDE SEQUENCE</scope>
    <source>
        <strain evidence="1">DFI.6.55</strain>
    </source>
</reference>
<dbReference type="EMBL" id="JAKNGE010000058">
    <property type="protein sequence ID" value="MCG4749265.1"/>
    <property type="molecule type" value="Genomic_DNA"/>
</dbReference>
<comment type="caution">
    <text evidence="1">The sequence shown here is derived from an EMBL/GenBank/DDBJ whole genome shotgun (WGS) entry which is preliminary data.</text>
</comment>
<dbReference type="GeneID" id="97207830"/>
<evidence type="ECO:0000313" key="4">
    <source>
        <dbReference type="Proteomes" id="UP001299608"/>
    </source>
</evidence>
<proteinExistence type="predicted"/>
<evidence type="ECO:0000313" key="3">
    <source>
        <dbReference type="Proteomes" id="UP000669239"/>
    </source>
</evidence>
<dbReference type="EMBL" id="JAAITT010000020">
    <property type="protein sequence ID" value="NSJ49972.1"/>
    <property type="molecule type" value="Genomic_DNA"/>
</dbReference>
<evidence type="ECO:0000313" key="1">
    <source>
        <dbReference type="EMBL" id="MCG4749265.1"/>
    </source>
</evidence>
<dbReference type="Proteomes" id="UP000669239">
    <property type="component" value="Unassembled WGS sequence"/>
</dbReference>
<organism evidence="1 4">
    <name type="scientific">Enterocloster aldenensis</name>
    <dbReference type="NCBI Taxonomy" id="358742"/>
    <lineage>
        <taxon>Bacteria</taxon>
        <taxon>Bacillati</taxon>
        <taxon>Bacillota</taxon>
        <taxon>Clostridia</taxon>
        <taxon>Lachnospirales</taxon>
        <taxon>Lachnospiraceae</taxon>
        <taxon>Enterocloster</taxon>
    </lineage>
</organism>
<gene>
    <name evidence="2" type="ORF">G5B36_14855</name>
    <name evidence="1" type="ORF">L0N08_28045</name>
</gene>
<name>A0AAW5C8K3_9FIRM</name>
<dbReference type="RefSeq" id="WP_117563205.1">
    <property type="nucleotide sequence ID" value="NZ_BAABZL010000001.1"/>
</dbReference>
<accession>A0AAW5C8K3</accession>
<reference evidence="2" key="2">
    <citation type="submission" date="2020-02" db="EMBL/GenBank/DDBJ databases">
        <authorList>
            <person name="Littmann E."/>
            <person name="Sorbara M."/>
        </authorList>
    </citation>
    <scope>NUCLEOTIDE SEQUENCE</scope>
    <source>
        <strain evidence="2">MSK.1.17</strain>
    </source>
</reference>
<sequence length="60" mass="6819">MRESYVIYQSTKAAEDMFTAMELFPDSAETDWGKFISNEKAKVNLDVALILIAIEKGPYQ</sequence>